<dbReference type="GO" id="GO:0050501">
    <property type="term" value="F:hyaluronan synthase activity"/>
    <property type="evidence" value="ECO:0007669"/>
    <property type="project" value="UniProtKB-EC"/>
</dbReference>
<feature type="domain" description="Glycosyltransferase 2-like" evidence="3">
    <location>
        <begin position="12"/>
        <end position="137"/>
    </location>
</feature>
<evidence type="ECO:0000256" key="1">
    <source>
        <dbReference type="ARBA" id="ARBA00022676"/>
    </source>
</evidence>
<dbReference type="Gene3D" id="3.90.550.10">
    <property type="entry name" value="Spore Coat Polysaccharide Biosynthesis Protein SpsA, Chain A"/>
    <property type="match status" value="1"/>
</dbReference>
<dbReference type="RefSeq" id="WP_055221311.1">
    <property type="nucleotide sequence ID" value="NZ_CP134821.1"/>
</dbReference>
<keyword evidence="2 4" id="KW-0808">Transferase</keyword>
<gene>
    <name evidence="4" type="primary">hyaD_6</name>
    <name evidence="4" type="ORF">ERS852557_04101</name>
</gene>
<evidence type="ECO:0000313" key="4">
    <source>
        <dbReference type="EMBL" id="CUQ38952.1"/>
    </source>
</evidence>
<evidence type="ECO:0000313" key="5">
    <source>
        <dbReference type="Proteomes" id="UP000095541"/>
    </source>
</evidence>
<dbReference type="PANTHER" id="PTHR22916:SF51">
    <property type="entry name" value="GLYCOSYLTRANSFERASE EPSH-RELATED"/>
    <property type="match status" value="1"/>
</dbReference>
<dbReference type="EC" id="2.4.1.212" evidence="4"/>
<protein>
    <submittedName>
        <fullName evidence="4">Putative glycosyltransferase</fullName>
        <ecNumber evidence="4">2.4.1.212</ecNumber>
    </submittedName>
</protein>
<dbReference type="AlphaFoldDB" id="A0A174VW90"/>
<organism evidence="4 5">
    <name type="scientific">Bacteroides thetaiotaomicron</name>
    <dbReference type="NCBI Taxonomy" id="818"/>
    <lineage>
        <taxon>Bacteria</taxon>
        <taxon>Pseudomonadati</taxon>
        <taxon>Bacteroidota</taxon>
        <taxon>Bacteroidia</taxon>
        <taxon>Bacteroidales</taxon>
        <taxon>Bacteroidaceae</taxon>
        <taxon>Bacteroides</taxon>
    </lineage>
</organism>
<dbReference type="InterPro" id="IPR029044">
    <property type="entry name" value="Nucleotide-diphossugar_trans"/>
</dbReference>
<dbReference type="InterPro" id="IPR001173">
    <property type="entry name" value="Glyco_trans_2-like"/>
</dbReference>
<sequence>MNIELKNKPLVSIIIPAYNVGRYIENCILSIIRQSYGNIEILVVNDGSSDETPNIIDKWATMDERIIPIHQQNAGVSDARNTGIEVSKGEYLIFVDGDDYVAPDCVEYLLWLVEKTDAELCLSLNFFTKEGERQVRHENVEILTPVDATALLLSPRIIVGSVNKIYKKRVLLDNNLKFPTNIFYGEGLYFYTTFSQLCNKVGIGNRKIYYYRRNNYDSATTKFNIKSLINGDLAIDEIRKNLRLQAPIIYTMLDLHKCLFNMGAVVRIKANHQEKIYSAEYCKFKTFLRKNTLKFVFNCDVPLYRKGLLIGTCLCPTLMAWLDCLRRKRIARMSVK</sequence>
<evidence type="ECO:0000259" key="3">
    <source>
        <dbReference type="Pfam" id="PF00535"/>
    </source>
</evidence>
<dbReference type="SUPFAM" id="SSF53448">
    <property type="entry name" value="Nucleotide-diphospho-sugar transferases"/>
    <property type="match status" value="1"/>
</dbReference>
<proteinExistence type="predicted"/>
<name>A0A174VW90_BACT4</name>
<keyword evidence="1 4" id="KW-0328">Glycosyltransferase</keyword>
<accession>A0A174VW90</accession>
<evidence type="ECO:0000256" key="2">
    <source>
        <dbReference type="ARBA" id="ARBA00022679"/>
    </source>
</evidence>
<dbReference type="Pfam" id="PF00535">
    <property type="entry name" value="Glycos_transf_2"/>
    <property type="match status" value="1"/>
</dbReference>
<dbReference type="CDD" id="cd00761">
    <property type="entry name" value="Glyco_tranf_GTA_type"/>
    <property type="match status" value="1"/>
</dbReference>
<dbReference type="EMBL" id="CZBI01000006">
    <property type="protein sequence ID" value="CUQ38952.1"/>
    <property type="molecule type" value="Genomic_DNA"/>
</dbReference>
<dbReference type="PANTHER" id="PTHR22916">
    <property type="entry name" value="GLYCOSYLTRANSFERASE"/>
    <property type="match status" value="1"/>
</dbReference>
<reference evidence="4 5" key="1">
    <citation type="submission" date="2015-09" db="EMBL/GenBank/DDBJ databases">
        <authorList>
            <consortium name="Pathogen Informatics"/>
        </authorList>
    </citation>
    <scope>NUCLEOTIDE SEQUENCE [LARGE SCALE GENOMIC DNA]</scope>
    <source>
        <strain evidence="4 5">2789STDY5834945</strain>
    </source>
</reference>
<dbReference type="Proteomes" id="UP000095541">
    <property type="component" value="Unassembled WGS sequence"/>
</dbReference>